<keyword evidence="4" id="KW-1185">Reference proteome</keyword>
<reference evidence="3 4" key="1">
    <citation type="submission" date="2024-04" db="EMBL/GenBank/DDBJ databases">
        <title>genome sequences of Mucor flavus KT1a and Helicostylum pulchrum KT1b strains isolated from the surface of a dry-aged beef.</title>
        <authorList>
            <person name="Toyotome T."/>
            <person name="Hosono M."/>
            <person name="Torimaru M."/>
            <person name="Fukuda K."/>
            <person name="Mikami N."/>
        </authorList>
    </citation>
    <scope>NUCLEOTIDE SEQUENCE [LARGE SCALE GENOMIC DNA]</scope>
    <source>
        <strain evidence="3 4">KT1a</strain>
    </source>
</reference>
<proteinExistence type="predicted"/>
<dbReference type="SUPFAM" id="SSF48350">
    <property type="entry name" value="GTPase activation domain, GAP"/>
    <property type="match status" value="1"/>
</dbReference>
<evidence type="ECO:0000259" key="2">
    <source>
        <dbReference type="PROSITE" id="PS50238"/>
    </source>
</evidence>
<dbReference type="Pfam" id="PF00620">
    <property type="entry name" value="RhoGAP"/>
    <property type="match status" value="1"/>
</dbReference>
<comment type="caution">
    <text evidence="3">The sequence shown here is derived from an EMBL/GenBank/DDBJ whole genome shotgun (WGS) entry which is preliminary data.</text>
</comment>
<dbReference type="Gene3D" id="1.10.555.10">
    <property type="entry name" value="Rho GTPase activation protein"/>
    <property type="match status" value="1"/>
</dbReference>
<sequence>MYSLDFAAQVSRICMDEIRKRGLRERKILRKSVPNSVLLLKVFRKQHCTADDLTHVSIHSVATLMQDTLWCCQERIVPKKVWRVINYETCTLNDLSRFISKRGENLLVEILDFLVQVMRHKSANQMDAYHLGEAMGKVTLGPADCDPIIAEKAGHFLTRMIIEHSKTIHGEKQLLFRVDSGFAWPTISHRPMSKSEAARAKAKSYNRLIKKIHQRNFDWVQMADVALYALLEDDYEIIIPPFQEPYISIFSKSLDPTDAILSPILFRLVTAASKPIEPVPRDPFENSYLFKNKTLIENQIRVAFDDFKPLLQSTPTRYHDPYINEKTLAPNNNHHTNNHSNKSHLKMINSSISNMKLNLRKHKSQGGMPNCDIINEDTPSLPIIYHDENININNTYSDTDSHMLYSSEYSSNSSNNSSGNKASKHNQVKSMMKRVIKIGTLVPIGKKIWHRDVNATLNIKGIMMDYINSQYDIKSRHPSPPSVIFNDN</sequence>
<feature type="region of interest" description="Disordered" evidence="1">
    <location>
        <begin position="407"/>
        <end position="427"/>
    </location>
</feature>
<feature type="domain" description="Rho-GAP" evidence="2">
    <location>
        <begin position="1"/>
        <end position="169"/>
    </location>
</feature>
<dbReference type="Proteomes" id="UP001473302">
    <property type="component" value="Unassembled WGS sequence"/>
</dbReference>
<dbReference type="InterPro" id="IPR008936">
    <property type="entry name" value="Rho_GTPase_activation_prot"/>
</dbReference>
<feature type="compositionally biased region" description="Low complexity" evidence="1">
    <location>
        <begin position="407"/>
        <end position="421"/>
    </location>
</feature>
<evidence type="ECO:0000256" key="1">
    <source>
        <dbReference type="SAM" id="MobiDB-lite"/>
    </source>
</evidence>
<organism evidence="3 4">
    <name type="scientific">Mucor flavus</name>
    <dbReference type="NCBI Taxonomy" id="439312"/>
    <lineage>
        <taxon>Eukaryota</taxon>
        <taxon>Fungi</taxon>
        <taxon>Fungi incertae sedis</taxon>
        <taxon>Mucoromycota</taxon>
        <taxon>Mucoromycotina</taxon>
        <taxon>Mucoromycetes</taxon>
        <taxon>Mucorales</taxon>
        <taxon>Mucorineae</taxon>
        <taxon>Mucoraceae</taxon>
        <taxon>Mucor</taxon>
    </lineage>
</organism>
<dbReference type="PROSITE" id="PS50238">
    <property type="entry name" value="RHOGAP"/>
    <property type="match status" value="1"/>
</dbReference>
<evidence type="ECO:0000313" key="4">
    <source>
        <dbReference type="Proteomes" id="UP001473302"/>
    </source>
</evidence>
<protein>
    <recommendedName>
        <fullName evidence="2">Rho-GAP domain-containing protein</fullName>
    </recommendedName>
</protein>
<dbReference type="InterPro" id="IPR000198">
    <property type="entry name" value="RhoGAP_dom"/>
</dbReference>
<accession>A0ABP9Z101</accession>
<gene>
    <name evidence="3" type="ORF">MFLAVUS_006236</name>
</gene>
<dbReference type="EMBL" id="BAABUK010000014">
    <property type="protein sequence ID" value="GAA5812778.1"/>
    <property type="molecule type" value="Genomic_DNA"/>
</dbReference>
<name>A0ABP9Z101_9FUNG</name>
<evidence type="ECO:0000313" key="3">
    <source>
        <dbReference type="EMBL" id="GAA5812778.1"/>
    </source>
</evidence>